<dbReference type="AlphaFoldDB" id="V2VY73"/>
<comment type="caution">
    <text evidence="2">The sequence shown here is derived from an EMBL/GenBank/DDBJ whole genome shotgun (WGS) entry which is preliminary data.</text>
</comment>
<evidence type="ECO:0000313" key="2">
    <source>
        <dbReference type="EMBL" id="ESK52699.1"/>
    </source>
</evidence>
<gene>
    <name evidence="2" type="ORF">P255_00860</name>
</gene>
<sequence>MNTSIVHQTMASLTVIPENIIAVSVYVAGAILVLLLWYLMTRPYPKFCAMSTWIVFAFMVTPSISDGSNAAIAPAVFGLMFGIVTHDHNLMWVNLATILFVIGLGSVVGFFWLKFLQYKSQQTKNTAPL</sequence>
<evidence type="ECO:0000256" key="1">
    <source>
        <dbReference type="SAM" id="Phobius"/>
    </source>
</evidence>
<dbReference type="PATRIC" id="fig|1341683.3.peg.853"/>
<feature type="transmembrane region" description="Helical" evidence="1">
    <location>
        <begin position="52"/>
        <end position="84"/>
    </location>
</feature>
<dbReference type="OrthoDB" id="6657720at2"/>
<keyword evidence="3" id="KW-1185">Reference proteome</keyword>
<dbReference type="RefSeq" id="WP_004903869.1">
    <property type="nucleotide sequence ID" value="NZ_BBTI01000001.1"/>
</dbReference>
<dbReference type="HOGENOM" id="CLU_1850810_0_0_6"/>
<dbReference type="Proteomes" id="UP000018418">
    <property type="component" value="Unassembled WGS sequence"/>
</dbReference>
<name>V2VY73_9GAMM</name>
<accession>V2VY73</accession>
<organism evidence="2 3">
    <name type="scientific">Acinetobacter brisouii CIP 110357</name>
    <dbReference type="NCBI Taxonomy" id="1341683"/>
    <lineage>
        <taxon>Bacteria</taxon>
        <taxon>Pseudomonadati</taxon>
        <taxon>Pseudomonadota</taxon>
        <taxon>Gammaproteobacteria</taxon>
        <taxon>Moraxellales</taxon>
        <taxon>Moraxellaceae</taxon>
        <taxon>Acinetobacter</taxon>
    </lineage>
</organism>
<evidence type="ECO:0000313" key="3">
    <source>
        <dbReference type="Proteomes" id="UP000018418"/>
    </source>
</evidence>
<dbReference type="EMBL" id="AYEU01000003">
    <property type="protein sequence ID" value="ESK52699.1"/>
    <property type="molecule type" value="Genomic_DNA"/>
</dbReference>
<reference evidence="2 3" key="1">
    <citation type="submission" date="2013-10" db="EMBL/GenBank/DDBJ databases">
        <title>The Genome Sequence of Acinetobacter brisouii CIP 110357.</title>
        <authorList>
            <consortium name="The Broad Institute Genomics Platform"/>
            <consortium name="The Broad Institute Genome Sequencing Center for Infectious Disease"/>
            <person name="Cerqueira G."/>
            <person name="Feldgarden M."/>
            <person name="Courvalin P."/>
            <person name="Grillot-Courvalin C."/>
            <person name="Clermont D."/>
            <person name="Rocha E."/>
            <person name="Yoon E.-J."/>
            <person name="Nemec A."/>
            <person name="Young S.K."/>
            <person name="Zeng Q."/>
            <person name="Gargeya S."/>
            <person name="Fitzgerald M."/>
            <person name="Abouelleil A."/>
            <person name="Alvarado L."/>
            <person name="Berlin A.M."/>
            <person name="Chapman S.B."/>
            <person name="Gainer-Dewar J."/>
            <person name="Goldberg J."/>
            <person name="Gnerre S."/>
            <person name="Griggs A."/>
            <person name="Gujja S."/>
            <person name="Hansen M."/>
            <person name="Howarth C."/>
            <person name="Imamovic A."/>
            <person name="Ireland A."/>
            <person name="Larimer J."/>
            <person name="McCowan C."/>
            <person name="Murphy C."/>
            <person name="Pearson M."/>
            <person name="Poon T.W."/>
            <person name="Priest M."/>
            <person name="Roberts A."/>
            <person name="Saif S."/>
            <person name="Shea T."/>
            <person name="Sykes S."/>
            <person name="Wortman J."/>
            <person name="Nusbaum C."/>
            <person name="Birren B."/>
        </authorList>
    </citation>
    <scope>NUCLEOTIDE SEQUENCE [LARGE SCALE GENOMIC DNA]</scope>
    <source>
        <strain evidence="2 3">CIP 110357</strain>
    </source>
</reference>
<keyword evidence="1" id="KW-0812">Transmembrane</keyword>
<dbReference type="STRING" id="396323.VH98_07690"/>
<proteinExistence type="predicted"/>
<keyword evidence="1" id="KW-0472">Membrane</keyword>
<feature type="transmembrane region" description="Helical" evidence="1">
    <location>
        <begin position="20"/>
        <end position="40"/>
    </location>
</feature>
<feature type="transmembrane region" description="Helical" evidence="1">
    <location>
        <begin position="90"/>
        <end position="113"/>
    </location>
</feature>
<keyword evidence="1" id="KW-1133">Transmembrane helix</keyword>
<protein>
    <submittedName>
        <fullName evidence="2">Uncharacterized protein</fullName>
    </submittedName>
</protein>